<evidence type="ECO:0000256" key="7">
    <source>
        <dbReference type="HAMAP-Rule" id="MF_00523"/>
    </source>
</evidence>
<comment type="function">
    <text evidence="7">Catalyzes the N-acylation of UDP-3-O-acylglucosamine using 3-hydroxyacyl-ACP as the acyl donor. Is involved in the biosynthesis of lipid A, a phosphorylated glycolipid that anchors the lipopolysaccharide to the outer membrane of the cell.</text>
</comment>
<reference evidence="10" key="1">
    <citation type="journal article" date="2019" name="Int. J. Syst. Evol. Microbiol.">
        <title>The Global Catalogue of Microorganisms (GCM) 10K type strain sequencing project: providing services to taxonomists for standard genome sequencing and annotation.</title>
        <authorList>
            <consortium name="The Broad Institute Genomics Platform"/>
            <consortium name="The Broad Institute Genome Sequencing Center for Infectious Disease"/>
            <person name="Wu L."/>
            <person name="Ma J."/>
        </authorList>
    </citation>
    <scope>NUCLEOTIDE SEQUENCE [LARGE SCALE GENOMIC DNA]</scope>
    <source>
        <strain evidence="10">JCM 4087</strain>
    </source>
</reference>
<dbReference type="NCBIfam" id="NF002060">
    <property type="entry name" value="PRK00892.1"/>
    <property type="match status" value="1"/>
</dbReference>
<comment type="caution">
    <text evidence="9">The sequence shown here is derived from an EMBL/GenBank/DDBJ whole genome shotgun (WGS) entry which is preliminary data.</text>
</comment>
<keyword evidence="4 7" id="KW-0677">Repeat</keyword>
<dbReference type="PANTHER" id="PTHR43378">
    <property type="entry name" value="UDP-3-O-ACYLGLUCOSAMINE N-ACYLTRANSFERASE"/>
    <property type="match status" value="1"/>
</dbReference>
<dbReference type="EMBL" id="JBHSPH010000010">
    <property type="protein sequence ID" value="MFC5864894.1"/>
    <property type="molecule type" value="Genomic_DNA"/>
</dbReference>
<evidence type="ECO:0000313" key="10">
    <source>
        <dbReference type="Proteomes" id="UP001596091"/>
    </source>
</evidence>
<gene>
    <name evidence="7 9" type="primary">lpxD</name>
    <name evidence="9" type="ORF">ACFPT7_21480</name>
</gene>
<feature type="active site" description="Proton acceptor" evidence="7">
    <location>
        <position position="240"/>
    </location>
</feature>
<dbReference type="InterPro" id="IPR018357">
    <property type="entry name" value="Hexapep_transf_CS"/>
</dbReference>
<dbReference type="PROSITE" id="PS00101">
    <property type="entry name" value="HEXAPEP_TRANSFERASES"/>
    <property type="match status" value="2"/>
</dbReference>
<keyword evidence="2 7" id="KW-0441">Lipid A biosynthesis</keyword>
<evidence type="ECO:0000313" key="9">
    <source>
        <dbReference type="EMBL" id="MFC5864894.1"/>
    </source>
</evidence>
<dbReference type="HAMAP" id="MF_00523">
    <property type="entry name" value="LpxD"/>
    <property type="match status" value="1"/>
</dbReference>
<keyword evidence="1 7" id="KW-0444">Lipid biosynthesis</keyword>
<dbReference type="Gene3D" id="2.160.10.10">
    <property type="entry name" value="Hexapeptide repeat proteins"/>
    <property type="match status" value="1"/>
</dbReference>
<dbReference type="Pfam" id="PF04613">
    <property type="entry name" value="LpxD"/>
    <property type="match status" value="1"/>
</dbReference>
<keyword evidence="5 7" id="KW-0443">Lipid metabolism</keyword>
<keyword evidence="6 7" id="KW-0012">Acyltransferase</keyword>
<protein>
    <recommendedName>
        <fullName evidence="7">UDP-3-O-acylglucosamine N-acyltransferase</fullName>
        <ecNumber evidence="7">2.3.1.191</ecNumber>
    </recommendedName>
</protein>
<evidence type="ECO:0000256" key="3">
    <source>
        <dbReference type="ARBA" id="ARBA00022679"/>
    </source>
</evidence>
<proteinExistence type="inferred from homology"/>
<comment type="subunit">
    <text evidence="7">Homotrimer.</text>
</comment>
<organism evidence="9 10">
    <name type="scientific">Acidicapsa dinghuensis</name>
    <dbReference type="NCBI Taxonomy" id="2218256"/>
    <lineage>
        <taxon>Bacteria</taxon>
        <taxon>Pseudomonadati</taxon>
        <taxon>Acidobacteriota</taxon>
        <taxon>Terriglobia</taxon>
        <taxon>Terriglobales</taxon>
        <taxon>Acidobacteriaceae</taxon>
        <taxon>Acidicapsa</taxon>
    </lineage>
</organism>
<dbReference type="NCBIfam" id="TIGR01853">
    <property type="entry name" value="lipid_A_lpxD"/>
    <property type="match status" value="1"/>
</dbReference>
<dbReference type="Pfam" id="PF14602">
    <property type="entry name" value="Hexapep_2"/>
    <property type="match status" value="1"/>
</dbReference>
<accession>A0ABW1ELL6</accession>
<evidence type="ECO:0000256" key="4">
    <source>
        <dbReference type="ARBA" id="ARBA00022737"/>
    </source>
</evidence>
<dbReference type="SUPFAM" id="SSF51161">
    <property type="entry name" value="Trimeric LpxA-like enzymes"/>
    <property type="match status" value="1"/>
</dbReference>
<dbReference type="InterPro" id="IPR007691">
    <property type="entry name" value="LpxD"/>
</dbReference>
<comment type="catalytic activity">
    <reaction evidence="7">
        <text>a UDP-3-O-[(3R)-3-hydroxyacyl]-alpha-D-glucosamine + a (3R)-hydroxyacyl-[ACP] = a UDP-2-N,3-O-bis[(3R)-3-hydroxyacyl]-alpha-D-glucosamine + holo-[ACP] + H(+)</text>
        <dbReference type="Rhea" id="RHEA:53836"/>
        <dbReference type="Rhea" id="RHEA-COMP:9685"/>
        <dbReference type="Rhea" id="RHEA-COMP:9945"/>
        <dbReference type="ChEBI" id="CHEBI:15378"/>
        <dbReference type="ChEBI" id="CHEBI:64479"/>
        <dbReference type="ChEBI" id="CHEBI:78827"/>
        <dbReference type="ChEBI" id="CHEBI:137740"/>
        <dbReference type="ChEBI" id="CHEBI:137748"/>
        <dbReference type="EC" id="2.3.1.191"/>
    </reaction>
</comment>
<evidence type="ECO:0000256" key="1">
    <source>
        <dbReference type="ARBA" id="ARBA00022516"/>
    </source>
</evidence>
<dbReference type="InterPro" id="IPR020573">
    <property type="entry name" value="UDP_GlcNAc_AcTrfase_non-rep"/>
</dbReference>
<dbReference type="GO" id="GO:0103118">
    <property type="term" value="F:UDP-3-O-[(3R)-3-hydroxyacyl]-glucosamine N-acyltransferase activity"/>
    <property type="evidence" value="ECO:0007669"/>
    <property type="project" value="UniProtKB-EC"/>
</dbReference>
<evidence type="ECO:0000256" key="6">
    <source>
        <dbReference type="ARBA" id="ARBA00023315"/>
    </source>
</evidence>
<dbReference type="Pfam" id="PF00132">
    <property type="entry name" value="Hexapep"/>
    <property type="match status" value="2"/>
</dbReference>
<feature type="domain" description="UDP-3-O-[3-hydroxymyristoyl] glucosamine N-acyltransferase non-repeat region" evidence="8">
    <location>
        <begin position="23"/>
        <end position="89"/>
    </location>
</feature>
<dbReference type="InterPro" id="IPR001451">
    <property type="entry name" value="Hexapep"/>
</dbReference>
<comment type="similarity">
    <text evidence="7">Belongs to the transferase hexapeptide repeat family. LpxD subfamily.</text>
</comment>
<comment type="pathway">
    <text evidence="7">Bacterial outer membrane biogenesis; LPS lipid A biosynthesis.</text>
</comment>
<dbReference type="InterPro" id="IPR011004">
    <property type="entry name" value="Trimer_LpxA-like_sf"/>
</dbReference>
<sequence length="332" mass="33923">MTVAELIERLGGELVCGDAKTMLTGVDDTRRANETDLVFGESEAAAGEAVRCGAGAAVVSLGSVPGAECRMTVIAAKQPRLWFARAAKLLALNLPVTGVDASSEVSADAVLGEGVTVGPCAVIGANAVIGKFTRVEAGVVIGEGVIVGEHCLIYPRAVVYAGSAIGNRVVVHAGVVLGADGFGYVRDRETGAYTQFPQQGRLVIEDDVEIGANSTIDRGALAETRIRRGVKIDNLVHIGHNCDIGEDVVIAALTGISGSSSVGNGAVIAGQVGIGDHAHVGPGVILGGQAGILSGKSETRTGTVLWGTPAKPVKEYLRELASVAQLAKRKKD</sequence>
<evidence type="ECO:0000256" key="2">
    <source>
        <dbReference type="ARBA" id="ARBA00022556"/>
    </source>
</evidence>
<keyword evidence="3 7" id="KW-0808">Transferase</keyword>
<dbReference type="CDD" id="cd03352">
    <property type="entry name" value="LbH_LpxD"/>
    <property type="match status" value="1"/>
</dbReference>
<dbReference type="Proteomes" id="UP001596091">
    <property type="component" value="Unassembled WGS sequence"/>
</dbReference>
<dbReference type="Gene3D" id="3.40.1390.10">
    <property type="entry name" value="MurE/MurF, N-terminal domain"/>
    <property type="match status" value="1"/>
</dbReference>
<dbReference type="PANTHER" id="PTHR43378:SF2">
    <property type="entry name" value="UDP-3-O-ACYLGLUCOSAMINE N-ACYLTRANSFERASE 1, MITOCHONDRIAL-RELATED"/>
    <property type="match status" value="1"/>
</dbReference>
<name>A0ABW1ELL6_9BACT</name>
<dbReference type="RefSeq" id="WP_263332355.1">
    <property type="nucleotide sequence ID" value="NZ_JAGSYH010000001.1"/>
</dbReference>
<evidence type="ECO:0000256" key="5">
    <source>
        <dbReference type="ARBA" id="ARBA00023098"/>
    </source>
</evidence>
<keyword evidence="10" id="KW-1185">Reference proteome</keyword>
<dbReference type="EC" id="2.3.1.191" evidence="7"/>
<evidence type="ECO:0000259" key="8">
    <source>
        <dbReference type="Pfam" id="PF04613"/>
    </source>
</evidence>